<keyword evidence="3" id="KW-1185">Reference proteome</keyword>
<reference evidence="2" key="1">
    <citation type="journal article" date="2023" name="Science">
        <title>Genome structures resolve the early diversification of teleost fishes.</title>
        <authorList>
            <person name="Parey E."/>
            <person name="Louis A."/>
            <person name="Montfort J."/>
            <person name="Bouchez O."/>
            <person name="Roques C."/>
            <person name="Iampietro C."/>
            <person name="Lluch J."/>
            <person name="Castinel A."/>
            <person name="Donnadieu C."/>
            <person name="Desvignes T."/>
            <person name="Floi Bucao C."/>
            <person name="Jouanno E."/>
            <person name="Wen M."/>
            <person name="Mejri S."/>
            <person name="Dirks R."/>
            <person name="Jansen H."/>
            <person name="Henkel C."/>
            <person name="Chen W.J."/>
            <person name="Zahm M."/>
            <person name="Cabau C."/>
            <person name="Klopp C."/>
            <person name="Thompson A.W."/>
            <person name="Robinson-Rechavi M."/>
            <person name="Braasch I."/>
            <person name="Lecointre G."/>
            <person name="Bobe J."/>
            <person name="Postlethwait J.H."/>
            <person name="Berthelot C."/>
            <person name="Roest Crollius H."/>
            <person name="Guiguen Y."/>
        </authorList>
    </citation>
    <scope>NUCLEOTIDE SEQUENCE</scope>
    <source>
        <strain evidence="2">NC1722</strain>
    </source>
</reference>
<comment type="caution">
    <text evidence="2">The sequence shown here is derived from an EMBL/GenBank/DDBJ whole genome shotgun (WGS) entry which is preliminary data.</text>
</comment>
<organism evidence="2 3">
    <name type="scientific">Aldrovandia affinis</name>
    <dbReference type="NCBI Taxonomy" id="143900"/>
    <lineage>
        <taxon>Eukaryota</taxon>
        <taxon>Metazoa</taxon>
        <taxon>Chordata</taxon>
        <taxon>Craniata</taxon>
        <taxon>Vertebrata</taxon>
        <taxon>Euteleostomi</taxon>
        <taxon>Actinopterygii</taxon>
        <taxon>Neopterygii</taxon>
        <taxon>Teleostei</taxon>
        <taxon>Notacanthiformes</taxon>
        <taxon>Halosauridae</taxon>
        <taxon>Aldrovandia</taxon>
    </lineage>
</organism>
<sequence length="134" mass="14328">MAERVAPVNRGFRSGVFCKGVGGSLWDRGRSGLESPDPPDGGRVMRRGPAPAGLGKACPWACARRMRRNQQKLFVPAAWPRPSPYYTKTSRASAGAVGAETRGGVAGLRLRANRPAVINPRDYPRCLAAGDINV</sequence>
<accession>A0AAD7SIW1</accession>
<evidence type="ECO:0000313" key="3">
    <source>
        <dbReference type="Proteomes" id="UP001221898"/>
    </source>
</evidence>
<dbReference type="AlphaFoldDB" id="A0AAD7SIW1"/>
<proteinExistence type="predicted"/>
<feature type="region of interest" description="Disordered" evidence="1">
    <location>
        <begin position="27"/>
        <end position="55"/>
    </location>
</feature>
<dbReference type="Proteomes" id="UP001221898">
    <property type="component" value="Unassembled WGS sequence"/>
</dbReference>
<dbReference type="EMBL" id="JAINUG010000058">
    <property type="protein sequence ID" value="KAJ8403457.1"/>
    <property type="molecule type" value="Genomic_DNA"/>
</dbReference>
<gene>
    <name evidence="2" type="ORF">AAFF_G00352290</name>
</gene>
<name>A0AAD7SIW1_9TELE</name>
<protein>
    <submittedName>
        <fullName evidence="2">Uncharacterized protein</fullName>
    </submittedName>
</protein>
<evidence type="ECO:0000256" key="1">
    <source>
        <dbReference type="SAM" id="MobiDB-lite"/>
    </source>
</evidence>
<evidence type="ECO:0000313" key="2">
    <source>
        <dbReference type="EMBL" id="KAJ8403457.1"/>
    </source>
</evidence>